<evidence type="ECO:0000313" key="2">
    <source>
        <dbReference type="EMBL" id="KAJ7026649.1"/>
    </source>
</evidence>
<dbReference type="AlphaFoldDB" id="A0AAD6WZG4"/>
<organism evidence="2 3">
    <name type="scientific">Mycena alexandri</name>
    <dbReference type="NCBI Taxonomy" id="1745969"/>
    <lineage>
        <taxon>Eukaryota</taxon>
        <taxon>Fungi</taxon>
        <taxon>Dikarya</taxon>
        <taxon>Basidiomycota</taxon>
        <taxon>Agaricomycotina</taxon>
        <taxon>Agaricomycetes</taxon>
        <taxon>Agaricomycetidae</taxon>
        <taxon>Agaricales</taxon>
        <taxon>Marasmiineae</taxon>
        <taxon>Mycenaceae</taxon>
        <taxon>Mycena</taxon>
    </lineage>
</organism>
<accession>A0AAD6WZG4</accession>
<keyword evidence="3" id="KW-1185">Reference proteome</keyword>
<dbReference type="EMBL" id="JARJCM010000135">
    <property type="protein sequence ID" value="KAJ7026649.1"/>
    <property type="molecule type" value="Genomic_DNA"/>
</dbReference>
<keyword evidence="1" id="KW-1133">Transmembrane helix</keyword>
<comment type="caution">
    <text evidence="2">The sequence shown here is derived from an EMBL/GenBank/DDBJ whole genome shotgun (WGS) entry which is preliminary data.</text>
</comment>
<evidence type="ECO:0000256" key="1">
    <source>
        <dbReference type="SAM" id="Phobius"/>
    </source>
</evidence>
<proteinExistence type="predicted"/>
<dbReference type="Proteomes" id="UP001218188">
    <property type="component" value="Unassembled WGS sequence"/>
</dbReference>
<evidence type="ECO:0000313" key="3">
    <source>
        <dbReference type="Proteomes" id="UP001218188"/>
    </source>
</evidence>
<gene>
    <name evidence="2" type="ORF">C8F04DRAFT_1267870</name>
</gene>
<keyword evidence="1" id="KW-0812">Transmembrane</keyword>
<reference evidence="2" key="1">
    <citation type="submission" date="2023-03" db="EMBL/GenBank/DDBJ databases">
        <title>Massive genome expansion in bonnet fungi (Mycena s.s.) driven by repeated elements and novel gene families across ecological guilds.</title>
        <authorList>
            <consortium name="Lawrence Berkeley National Laboratory"/>
            <person name="Harder C.B."/>
            <person name="Miyauchi S."/>
            <person name="Viragh M."/>
            <person name="Kuo A."/>
            <person name="Thoen E."/>
            <person name="Andreopoulos B."/>
            <person name="Lu D."/>
            <person name="Skrede I."/>
            <person name="Drula E."/>
            <person name="Henrissat B."/>
            <person name="Morin E."/>
            <person name="Kohler A."/>
            <person name="Barry K."/>
            <person name="LaButti K."/>
            <person name="Morin E."/>
            <person name="Salamov A."/>
            <person name="Lipzen A."/>
            <person name="Mereny Z."/>
            <person name="Hegedus B."/>
            <person name="Baldrian P."/>
            <person name="Stursova M."/>
            <person name="Weitz H."/>
            <person name="Taylor A."/>
            <person name="Grigoriev I.V."/>
            <person name="Nagy L.G."/>
            <person name="Martin F."/>
            <person name="Kauserud H."/>
        </authorList>
    </citation>
    <scope>NUCLEOTIDE SEQUENCE</scope>
    <source>
        <strain evidence="2">CBHHK200</strain>
    </source>
</reference>
<keyword evidence="1" id="KW-0472">Membrane</keyword>
<feature type="transmembrane region" description="Helical" evidence="1">
    <location>
        <begin position="219"/>
        <end position="238"/>
    </location>
</feature>
<protein>
    <submittedName>
        <fullName evidence="2">Uncharacterized protein</fullName>
    </submittedName>
</protein>
<sequence length="257" mass="27407">MPAGWVVPTPVVRGCAAPSASAPAPAAAPVAAPVAAPIGPRTGSCPSNPSCKNQQVGEQPYLAICGAIERLSQPPSRPSSVALYWTLLLHRRPPAHPAQPQSRLLRVYVGGQLDVERSLFPVVVLAGVVVISSPGAGYDTDFFYGDDTGEESGPESTQTRFWAVRGLSMMFSDVDSAFDALRQNMDRLKYMEVRMSTSLSELRRFAATPSLFPVSHIRIVAIIAIVAIVAIITATIITDSLGITYTFSPLAQSWTPT</sequence>
<name>A0AAD6WZG4_9AGAR</name>